<dbReference type="EMBL" id="MKKU01001458">
    <property type="protein sequence ID" value="RNE95331.1"/>
    <property type="molecule type" value="Genomic_DNA"/>
</dbReference>
<evidence type="ECO:0000313" key="2">
    <source>
        <dbReference type="EMBL" id="RNE95331.1"/>
    </source>
</evidence>
<comment type="caution">
    <text evidence="2">The sequence shown here is derived from an EMBL/GenBank/DDBJ whole genome shotgun (WGS) entry which is preliminary data.</text>
</comment>
<proteinExistence type="predicted"/>
<organism evidence="2 3">
    <name type="scientific">Trypanosoma conorhini</name>
    <dbReference type="NCBI Taxonomy" id="83891"/>
    <lineage>
        <taxon>Eukaryota</taxon>
        <taxon>Discoba</taxon>
        <taxon>Euglenozoa</taxon>
        <taxon>Kinetoplastea</taxon>
        <taxon>Metakinetoplastina</taxon>
        <taxon>Trypanosomatida</taxon>
        <taxon>Trypanosomatidae</taxon>
        <taxon>Trypanosoma</taxon>
    </lineage>
</organism>
<name>A0A422MQ48_9TRYP</name>
<sequence length="174" mass="20508">MQRRIPSACQAIVCQQRPVKPQLKCRRYRNLREDSHYSRAQRAHRHHRSRQLQQQRHLRCKLRMLAVRGTGTPLPPWSSQAVRRVPPEVGSHRQVAFRKLQRHRLTLRLRQQPRQAGRRKEPPPQRRRPAARVLGATRKATQTAVTPSPLRGCVHLCRCCSWLPLPVPVLLRRW</sequence>
<accession>A0A422MQ48</accession>
<reference evidence="2 3" key="1">
    <citation type="journal article" date="2018" name="BMC Genomics">
        <title>Genomic comparison of Trypanosoma conorhini and Trypanosoma rangeli to Trypanosoma cruzi strains of high and low virulence.</title>
        <authorList>
            <person name="Bradwell K.R."/>
            <person name="Koparde V.N."/>
            <person name="Matveyev A.V."/>
            <person name="Serrano M.G."/>
            <person name="Alves J.M."/>
            <person name="Parikh H."/>
            <person name="Huang B."/>
            <person name="Lee V."/>
            <person name="Espinosa-Alvarez O."/>
            <person name="Ortiz P.A."/>
            <person name="Costa-Martins A.G."/>
            <person name="Teixeira M.M."/>
            <person name="Buck G.A."/>
        </authorList>
    </citation>
    <scope>NUCLEOTIDE SEQUENCE [LARGE SCALE GENOMIC DNA]</scope>
    <source>
        <strain evidence="2 3">025E</strain>
    </source>
</reference>
<gene>
    <name evidence="2" type="ORF">Tco025E_10067</name>
</gene>
<evidence type="ECO:0000313" key="3">
    <source>
        <dbReference type="Proteomes" id="UP000284403"/>
    </source>
</evidence>
<dbReference type="Proteomes" id="UP000284403">
    <property type="component" value="Unassembled WGS sequence"/>
</dbReference>
<dbReference type="RefSeq" id="XP_029223028.1">
    <property type="nucleotide sequence ID" value="XM_029376858.1"/>
</dbReference>
<dbReference type="AlphaFoldDB" id="A0A422MQ48"/>
<keyword evidence="3" id="KW-1185">Reference proteome</keyword>
<protein>
    <submittedName>
        <fullName evidence="2">Uncharacterized protein</fullName>
    </submittedName>
</protein>
<evidence type="ECO:0000256" key="1">
    <source>
        <dbReference type="SAM" id="MobiDB-lite"/>
    </source>
</evidence>
<feature type="region of interest" description="Disordered" evidence="1">
    <location>
        <begin position="108"/>
        <end position="131"/>
    </location>
</feature>
<dbReference type="GeneID" id="40323678"/>